<dbReference type="GO" id="GO:0009411">
    <property type="term" value="P:response to UV"/>
    <property type="evidence" value="ECO:0007669"/>
    <property type="project" value="InterPro"/>
</dbReference>
<reference evidence="5" key="1">
    <citation type="journal article" date="2012" name="MBio">
        <title>Comparative genome analysis of Trichophyton rubrum and related dermatophytes reveals candidate genes involved in infection.</title>
        <authorList>
            <person name="Martinez D.A."/>
            <person name="Oliver B.G."/>
            <person name="Graeser Y."/>
            <person name="Goldberg J.M."/>
            <person name="Li W."/>
            <person name="Martinez-Rossi N.M."/>
            <person name="Monod M."/>
            <person name="Shelest E."/>
            <person name="Barton R.C."/>
            <person name="Birch E."/>
            <person name="Brakhage A.A."/>
            <person name="Chen Z."/>
            <person name="Gurr S.J."/>
            <person name="Heiman D."/>
            <person name="Heitman J."/>
            <person name="Kosti I."/>
            <person name="Rossi A."/>
            <person name="Saif S."/>
            <person name="Samalova M."/>
            <person name="Saunders C.W."/>
            <person name="Shea T."/>
            <person name="Summerbell R.C."/>
            <person name="Xu J."/>
            <person name="Young S."/>
            <person name="Zeng Q."/>
            <person name="Birren B.W."/>
            <person name="Cuomo C.A."/>
            <person name="White T.C."/>
        </authorList>
    </citation>
    <scope>NUCLEOTIDE SEQUENCE [LARGE SCALE GENOMIC DNA]</scope>
    <source>
        <strain evidence="5">ATCC MYA-4605 / CBS 113480</strain>
    </source>
</reference>
<dbReference type="Proteomes" id="UP000002035">
    <property type="component" value="Unassembled WGS sequence"/>
</dbReference>
<dbReference type="HOGENOM" id="CLU_639304_0_0_1"/>
<accession>C5FCP2</accession>
<organism evidence="4 5">
    <name type="scientific">Arthroderma otae (strain ATCC MYA-4605 / CBS 113480)</name>
    <name type="common">Microsporum canis</name>
    <dbReference type="NCBI Taxonomy" id="554155"/>
    <lineage>
        <taxon>Eukaryota</taxon>
        <taxon>Fungi</taxon>
        <taxon>Dikarya</taxon>
        <taxon>Ascomycota</taxon>
        <taxon>Pezizomycotina</taxon>
        <taxon>Eurotiomycetes</taxon>
        <taxon>Eurotiomycetidae</taxon>
        <taxon>Onygenales</taxon>
        <taxon>Arthrodermataceae</taxon>
        <taxon>Microsporum</taxon>
    </lineage>
</organism>
<dbReference type="STRING" id="554155.C5FCP2"/>
<dbReference type="InterPro" id="IPR004601">
    <property type="entry name" value="UvdE"/>
</dbReference>
<protein>
    <submittedName>
        <fullName evidence="4">UV-endonuclease UVE-1</fullName>
    </submittedName>
</protein>
<dbReference type="OrthoDB" id="541883at2759"/>
<dbReference type="GeneID" id="9225581"/>
<evidence type="ECO:0000256" key="3">
    <source>
        <dbReference type="SAM" id="MobiDB-lite"/>
    </source>
</evidence>
<dbReference type="GO" id="GO:0005634">
    <property type="term" value="C:nucleus"/>
    <property type="evidence" value="ECO:0007669"/>
    <property type="project" value="TreeGrafter"/>
</dbReference>
<keyword evidence="4" id="KW-0540">Nuclease</keyword>
<dbReference type="GO" id="GO:0006289">
    <property type="term" value="P:nucleotide-excision repair"/>
    <property type="evidence" value="ECO:0007669"/>
    <property type="project" value="InterPro"/>
</dbReference>
<evidence type="ECO:0000313" key="5">
    <source>
        <dbReference type="Proteomes" id="UP000002035"/>
    </source>
</evidence>
<evidence type="ECO:0000256" key="2">
    <source>
        <dbReference type="ARBA" id="ARBA00023204"/>
    </source>
</evidence>
<evidence type="ECO:0000313" key="4">
    <source>
        <dbReference type="EMBL" id="EEQ27576.1"/>
    </source>
</evidence>
<dbReference type="Gene3D" id="3.20.20.150">
    <property type="entry name" value="Divalent-metal-dependent TIM barrel enzymes"/>
    <property type="match status" value="1"/>
</dbReference>
<dbReference type="VEuPathDB" id="FungiDB:MCYG_00464"/>
<dbReference type="AlphaFoldDB" id="C5FCP2"/>
<sequence length="429" mass="49054">MNTILRTNDSKSNDEVPADEQDVKEVISQSPPIMSAGTAKLKCQQEPSSCVSCSWTCRIASILENRYSLQDPSQAFYATKNRPDRNKPPDVAMGREFVQQLGLANTRDLVTLTRWNTRYKIHFMRISSEMFPFASHSEYGYMYKLSPLASEALAEVGCVAVERNHHLTVYPGQGGYRELYQGSGVPCGDAQSLEITSPNGSRCSNDLTHGWHVWGQEDRPYSELNIPIMSDSHHYNILFNPDKVREGTLIIMFLYDRIRSTWTRKGTYIECIIPNPITKVQRWKHNPRVSTLPPCDSNSEEASKLDSGEINMVQGRTRQEKVESTLEEDGDLAFPDDISQVVQRQYDKDQQQLTNKVKFGNLRVLNKLPAERRRVRRMLERQVVFFTWYIYPYLSKLYAGSPTSFFIQGGVLWAVKSALDSYVYPPHTP</sequence>
<dbReference type="PANTHER" id="PTHR31290:SF5">
    <property type="entry name" value="UV-DAMAGE ENDONUCLEASE"/>
    <property type="match status" value="1"/>
</dbReference>
<dbReference type="eggNOG" id="ENOG502QTMI">
    <property type="taxonomic scope" value="Eukaryota"/>
</dbReference>
<gene>
    <name evidence="4" type="ORF">MCYG_00464</name>
</gene>
<dbReference type="PANTHER" id="PTHR31290">
    <property type="entry name" value="UV-DAMAGE ENDONUCLEASE"/>
    <property type="match status" value="1"/>
</dbReference>
<keyword evidence="2" id="KW-0234">DNA repair</keyword>
<dbReference type="Pfam" id="PF03851">
    <property type="entry name" value="UvdE"/>
    <property type="match status" value="2"/>
</dbReference>
<dbReference type="RefSeq" id="XP_002850360.1">
    <property type="nucleotide sequence ID" value="XM_002850314.1"/>
</dbReference>
<keyword evidence="4" id="KW-0378">Hydrolase</keyword>
<dbReference type="GO" id="GO:0043504">
    <property type="term" value="P:mitochondrial DNA repair"/>
    <property type="evidence" value="ECO:0007669"/>
    <property type="project" value="TreeGrafter"/>
</dbReference>
<proteinExistence type="predicted"/>
<dbReference type="GO" id="GO:0005739">
    <property type="term" value="C:mitochondrion"/>
    <property type="evidence" value="ECO:0007669"/>
    <property type="project" value="TreeGrafter"/>
</dbReference>
<name>C5FCP2_ARTOC</name>
<evidence type="ECO:0000256" key="1">
    <source>
        <dbReference type="ARBA" id="ARBA00022763"/>
    </source>
</evidence>
<keyword evidence="4" id="KW-0255">Endonuclease</keyword>
<keyword evidence="5" id="KW-1185">Reference proteome</keyword>
<dbReference type="GO" id="GO:0004519">
    <property type="term" value="F:endonuclease activity"/>
    <property type="evidence" value="ECO:0007669"/>
    <property type="project" value="UniProtKB-KW"/>
</dbReference>
<keyword evidence="1" id="KW-0227">DNA damage</keyword>
<dbReference type="EMBL" id="DS995701">
    <property type="protein sequence ID" value="EEQ27576.1"/>
    <property type="molecule type" value="Genomic_DNA"/>
</dbReference>
<feature type="region of interest" description="Disordered" evidence="3">
    <location>
        <begin position="1"/>
        <end position="21"/>
    </location>
</feature>